<accession>A0ABQ2F3B5</accession>
<comment type="caution">
    <text evidence="3">The sequence shown here is derived from an EMBL/GenBank/DDBJ whole genome shotgun (WGS) entry which is preliminary data.</text>
</comment>
<dbReference type="EMBL" id="BMPP01000015">
    <property type="protein sequence ID" value="GGK35670.1"/>
    <property type="molecule type" value="Genomic_DNA"/>
</dbReference>
<dbReference type="Pfam" id="PF00753">
    <property type="entry name" value="Lactamase_B"/>
    <property type="match status" value="2"/>
</dbReference>
<protein>
    <recommendedName>
        <fullName evidence="2">Metallo-beta-lactamase domain-containing protein</fullName>
    </recommendedName>
</protein>
<dbReference type="Proteomes" id="UP000647587">
    <property type="component" value="Unassembled WGS sequence"/>
</dbReference>
<proteinExistence type="predicted"/>
<feature type="domain" description="Metallo-beta-lactamase" evidence="2">
    <location>
        <begin position="256"/>
        <end position="453"/>
    </location>
</feature>
<feature type="region of interest" description="Disordered" evidence="1">
    <location>
        <begin position="579"/>
        <end position="614"/>
    </location>
</feature>
<dbReference type="CDD" id="cd06262">
    <property type="entry name" value="metallo-hydrolase-like_MBL-fold"/>
    <property type="match status" value="1"/>
</dbReference>
<reference evidence="4" key="1">
    <citation type="journal article" date="2019" name="Int. J. Syst. Evol. Microbiol.">
        <title>The Global Catalogue of Microorganisms (GCM) 10K type strain sequencing project: providing services to taxonomists for standard genome sequencing and annotation.</title>
        <authorList>
            <consortium name="The Broad Institute Genomics Platform"/>
            <consortium name="The Broad Institute Genome Sequencing Center for Infectious Disease"/>
            <person name="Wu L."/>
            <person name="Ma J."/>
        </authorList>
    </citation>
    <scope>NUCLEOTIDE SEQUENCE [LARGE SCALE GENOMIC DNA]</scope>
    <source>
        <strain evidence="4">JCM 30331</strain>
    </source>
</reference>
<feature type="domain" description="Metallo-beta-lactamase" evidence="2">
    <location>
        <begin position="14"/>
        <end position="205"/>
    </location>
</feature>
<evidence type="ECO:0000313" key="4">
    <source>
        <dbReference type="Proteomes" id="UP000647587"/>
    </source>
</evidence>
<evidence type="ECO:0000313" key="3">
    <source>
        <dbReference type="EMBL" id="GGK35670.1"/>
    </source>
</evidence>
<dbReference type="InterPro" id="IPR001279">
    <property type="entry name" value="Metallo-B-lactamas"/>
</dbReference>
<dbReference type="SUPFAM" id="SSF56281">
    <property type="entry name" value="Metallo-hydrolase/oxidoreductase"/>
    <property type="match status" value="2"/>
</dbReference>
<evidence type="ECO:0000259" key="2">
    <source>
        <dbReference type="SMART" id="SM00849"/>
    </source>
</evidence>
<dbReference type="PANTHER" id="PTHR42951">
    <property type="entry name" value="METALLO-BETA-LACTAMASE DOMAIN-CONTAINING"/>
    <property type="match status" value="1"/>
</dbReference>
<organism evidence="3 4">
    <name type="scientific">Deinococcus malanensis</name>
    <dbReference type="NCBI Taxonomy" id="1706855"/>
    <lineage>
        <taxon>Bacteria</taxon>
        <taxon>Thermotogati</taxon>
        <taxon>Deinococcota</taxon>
        <taxon>Deinococci</taxon>
        <taxon>Deinococcales</taxon>
        <taxon>Deinococcaceae</taxon>
        <taxon>Deinococcus</taxon>
    </lineage>
</organism>
<dbReference type="InterPro" id="IPR036866">
    <property type="entry name" value="RibonucZ/Hydroxyglut_hydro"/>
</dbReference>
<dbReference type="Gene3D" id="3.60.15.10">
    <property type="entry name" value="Ribonuclease Z/Hydroxyacylglutathione hydrolase-like"/>
    <property type="match status" value="2"/>
</dbReference>
<gene>
    <name evidence="3" type="ORF">GCM10008955_31990</name>
</gene>
<dbReference type="SMART" id="SM00849">
    <property type="entry name" value="Lactamase_B"/>
    <property type="match status" value="2"/>
</dbReference>
<dbReference type="InterPro" id="IPR050855">
    <property type="entry name" value="NDM-1-like"/>
</dbReference>
<keyword evidence="4" id="KW-1185">Reference proteome</keyword>
<name>A0ABQ2F3B5_9DEIO</name>
<evidence type="ECO:0000256" key="1">
    <source>
        <dbReference type="SAM" id="MobiDB-lite"/>
    </source>
</evidence>
<dbReference type="RefSeq" id="WP_189010566.1">
    <property type="nucleotide sequence ID" value="NZ_BMPP01000015.1"/>
</dbReference>
<sequence>MTEVLPGVYRHTSSAHVYAVMDGDSAVLMNIGDGTILDDLPPQVKRVSAVLLTHHHRDVAAGAARAVRAGIPVYAPEGEADSLHDPEHFLALADTLNNYDARLHSWTVPEPARTLPLRSYRTYRFGRLGVTVRPTPGQTPGAVSFVVKMRRSTLAFTGDLLNAPGQVPRLASTQWSYNGGEGIAGTILSLLDLADLQPAHVLPAHGEPMTADALNVTADALRPLLQLRRHNPRLLELRAEPYEALRPWLLMNRTSMAQSYVLRSRTGRALVIDFGYDFAFGQAASTGRDARRPWLYTLPTLLKRYGIRGIDAVIPTHYHDDHVAGISTLRDVYGAELWTPENMVDVLARPEAHRLPCLWFEPLVSTRTLALEQPVDWEEFRITPYELTGHARASCGLLVEAHGERVLFGGDQYADPDGLGLNYTYPNLFREADYVHSAQLYARLNPGLILSGHWPPVVPGPEYHGVLLERGQQLHHLHRVLQPHTSRLILRAEPIRVASGAPVTLTVENPTMTAFDGELHVYGAADPARVPVTVPALGHHTLSFVPNGPAGARIQFELRGSPGEPCLFSYATLQDQPVQGDGTLGEPVYAGPAQPGTSAAFTAPAGHTGDPHAT</sequence>